<gene>
    <name evidence="2" type="ORF">K443DRAFT_258188</name>
</gene>
<keyword evidence="3" id="KW-1185">Reference proteome</keyword>
<evidence type="ECO:0000256" key="1">
    <source>
        <dbReference type="SAM" id="MobiDB-lite"/>
    </source>
</evidence>
<dbReference type="EMBL" id="KN838700">
    <property type="protein sequence ID" value="KIJ97172.1"/>
    <property type="molecule type" value="Genomic_DNA"/>
</dbReference>
<dbReference type="AlphaFoldDB" id="A0A0C9XM36"/>
<name>A0A0C9XM36_9AGAR</name>
<feature type="compositionally biased region" description="Low complexity" evidence="1">
    <location>
        <begin position="31"/>
        <end position="59"/>
    </location>
</feature>
<dbReference type="HOGENOM" id="CLU_2277923_0_0_1"/>
<dbReference type="Proteomes" id="UP000054477">
    <property type="component" value="Unassembled WGS sequence"/>
</dbReference>
<reference evidence="2 3" key="1">
    <citation type="submission" date="2014-04" db="EMBL/GenBank/DDBJ databases">
        <authorList>
            <consortium name="DOE Joint Genome Institute"/>
            <person name="Kuo A."/>
            <person name="Kohler A."/>
            <person name="Nagy L.G."/>
            <person name="Floudas D."/>
            <person name="Copeland A."/>
            <person name="Barry K.W."/>
            <person name="Cichocki N."/>
            <person name="Veneault-Fourrey C."/>
            <person name="LaButti K."/>
            <person name="Lindquist E.A."/>
            <person name="Lipzen A."/>
            <person name="Lundell T."/>
            <person name="Morin E."/>
            <person name="Murat C."/>
            <person name="Sun H."/>
            <person name="Tunlid A."/>
            <person name="Henrissat B."/>
            <person name="Grigoriev I.V."/>
            <person name="Hibbett D.S."/>
            <person name="Martin F."/>
            <person name="Nordberg H.P."/>
            <person name="Cantor M.N."/>
            <person name="Hua S.X."/>
        </authorList>
    </citation>
    <scope>NUCLEOTIDE SEQUENCE [LARGE SCALE GENOMIC DNA]</scope>
    <source>
        <strain evidence="2 3">LaAM-08-1</strain>
    </source>
</reference>
<reference evidence="3" key="2">
    <citation type="submission" date="2015-01" db="EMBL/GenBank/DDBJ databases">
        <title>Evolutionary Origins and Diversification of the Mycorrhizal Mutualists.</title>
        <authorList>
            <consortium name="DOE Joint Genome Institute"/>
            <consortium name="Mycorrhizal Genomics Consortium"/>
            <person name="Kohler A."/>
            <person name="Kuo A."/>
            <person name="Nagy L.G."/>
            <person name="Floudas D."/>
            <person name="Copeland A."/>
            <person name="Barry K.W."/>
            <person name="Cichocki N."/>
            <person name="Veneault-Fourrey C."/>
            <person name="LaButti K."/>
            <person name="Lindquist E.A."/>
            <person name="Lipzen A."/>
            <person name="Lundell T."/>
            <person name="Morin E."/>
            <person name="Murat C."/>
            <person name="Riley R."/>
            <person name="Ohm R."/>
            <person name="Sun H."/>
            <person name="Tunlid A."/>
            <person name="Henrissat B."/>
            <person name="Grigoriev I.V."/>
            <person name="Hibbett D.S."/>
            <person name="Martin F."/>
        </authorList>
    </citation>
    <scope>NUCLEOTIDE SEQUENCE [LARGE SCALE GENOMIC DNA]</scope>
    <source>
        <strain evidence="3">LaAM-08-1</strain>
    </source>
</reference>
<protein>
    <submittedName>
        <fullName evidence="2">Uncharacterized protein</fullName>
    </submittedName>
</protein>
<organism evidence="2 3">
    <name type="scientific">Laccaria amethystina LaAM-08-1</name>
    <dbReference type="NCBI Taxonomy" id="1095629"/>
    <lineage>
        <taxon>Eukaryota</taxon>
        <taxon>Fungi</taxon>
        <taxon>Dikarya</taxon>
        <taxon>Basidiomycota</taxon>
        <taxon>Agaricomycotina</taxon>
        <taxon>Agaricomycetes</taxon>
        <taxon>Agaricomycetidae</taxon>
        <taxon>Agaricales</taxon>
        <taxon>Agaricineae</taxon>
        <taxon>Hydnangiaceae</taxon>
        <taxon>Laccaria</taxon>
    </lineage>
</organism>
<evidence type="ECO:0000313" key="2">
    <source>
        <dbReference type="EMBL" id="KIJ97172.1"/>
    </source>
</evidence>
<accession>A0A0C9XM36</accession>
<evidence type="ECO:0000313" key="3">
    <source>
        <dbReference type="Proteomes" id="UP000054477"/>
    </source>
</evidence>
<feature type="region of interest" description="Disordered" evidence="1">
    <location>
        <begin position="1"/>
        <end position="63"/>
    </location>
</feature>
<proteinExistence type="predicted"/>
<sequence>MSEGRTRLGSVRFSTGHARATKHGRGRALTSSPPFSELASSSLSISAKHAAHSSHSVGSQDVGWDMQPVRGMRLLSVWACVDLLDGQVKASDRCTNETERRG</sequence>